<dbReference type="AlphaFoldDB" id="A0A4V3DXS6"/>
<comment type="caution">
    <text evidence="3">The sequence shown here is derived from an EMBL/GenBank/DDBJ whole genome shotgun (WGS) entry which is preliminary data.</text>
</comment>
<organism evidence="3 4">
    <name type="scientific">Enterovirga rhinocerotis</name>
    <dbReference type="NCBI Taxonomy" id="1339210"/>
    <lineage>
        <taxon>Bacteria</taxon>
        <taxon>Pseudomonadati</taxon>
        <taxon>Pseudomonadota</taxon>
        <taxon>Alphaproteobacteria</taxon>
        <taxon>Hyphomicrobiales</taxon>
        <taxon>Methylobacteriaceae</taxon>
        <taxon>Enterovirga</taxon>
    </lineage>
</organism>
<dbReference type="NCBIfam" id="TIGR02385">
    <property type="entry name" value="RelE_StbE"/>
    <property type="match status" value="1"/>
</dbReference>
<dbReference type="Pfam" id="PF05016">
    <property type="entry name" value="ParE_toxin"/>
    <property type="match status" value="1"/>
</dbReference>
<evidence type="ECO:0000256" key="2">
    <source>
        <dbReference type="ARBA" id="ARBA00022649"/>
    </source>
</evidence>
<proteinExistence type="inferred from homology"/>
<evidence type="ECO:0000256" key="1">
    <source>
        <dbReference type="ARBA" id="ARBA00006226"/>
    </source>
</evidence>
<reference evidence="3 4" key="1">
    <citation type="submission" date="2019-03" db="EMBL/GenBank/DDBJ databases">
        <title>Genomic Encyclopedia of Type Strains, Phase IV (KMG-IV): sequencing the most valuable type-strain genomes for metagenomic binning, comparative biology and taxonomic classification.</title>
        <authorList>
            <person name="Goeker M."/>
        </authorList>
    </citation>
    <scope>NUCLEOTIDE SEQUENCE [LARGE SCALE GENOMIC DNA]</scope>
    <source>
        <strain evidence="3 4">DSM 25903</strain>
    </source>
</reference>
<dbReference type="RefSeq" id="WP_133770375.1">
    <property type="nucleotide sequence ID" value="NZ_SNZR01000013.1"/>
</dbReference>
<comment type="similarity">
    <text evidence="1">Belongs to the RelE toxin family.</text>
</comment>
<dbReference type="InterPro" id="IPR035093">
    <property type="entry name" value="RelE/ParE_toxin_dom_sf"/>
</dbReference>
<dbReference type="EMBL" id="SNZR01000013">
    <property type="protein sequence ID" value="TDR89619.1"/>
    <property type="molecule type" value="Genomic_DNA"/>
</dbReference>
<evidence type="ECO:0000313" key="3">
    <source>
        <dbReference type="EMBL" id="TDR89619.1"/>
    </source>
</evidence>
<dbReference type="Gene3D" id="3.30.2310.20">
    <property type="entry name" value="RelE-like"/>
    <property type="match status" value="1"/>
</dbReference>
<dbReference type="OrthoDB" id="595470at2"/>
<dbReference type="InterPro" id="IPR007712">
    <property type="entry name" value="RelE/ParE_toxin"/>
</dbReference>
<gene>
    <name evidence="3" type="ORF">EV668_2452</name>
</gene>
<dbReference type="InterPro" id="IPR051803">
    <property type="entry name" value="TA_system_RelE-like_toxin"/>
</dbReference>
<dbReference type="PANTHER" id="PTHR33755">
    <property type="entry name" value="TOXIN PARE1-RELATED"/>
    <property type="match status" value="1"/>
</dbReference>
<sequence>MRIRATSSAERDLVGIRRYISVDNPRAAQRVVGRIRSSAMRLVDQPEIGRPGERDGTREWVVSGLPYIIVYRVDWTRAEIVLLNVFHGAQDR</sequence>
<evidence type="ECO:0000313" key="4">
    <source>
        <dbReference type="Proteomes" id="UP000295122"/>
    </source>
</evidence>
<dbReference type="PANTHER" id="PTHR33755:SF6">
    <property type="entry name" value="PLASMID STABILIZATION SYSTEM PROTEIN"/>
    <property type="match status" value="1"/>
</dbReference>
<protein>
    <submittedName>
        <fullName evidence="3">Addiction module RelE/StbE family toxin</fullName>
    </submittedName>
</protein>
<accession>A0A4V3DXS6</accession>
<keyword evidence="4" id="KW-1185">Reference proteome</keyword>
<name>A0A4V3DXS6_9HYPH</name>
<keyword evidence="2" id="KW-1277">Toxin-antitoxin system</keyword>
<dbReference type="Proteomes" id="UP000295122">
    <property type="component" value="Unassembled WGS sequence"/>
</dbReference>